<evidence type="ECO:0000256" key="6">
    <source>
        <dbReference type="RuleBase" id="RU364126"/>
    </source>
</evidence>
<dbReference type="AlphaFoldDB" id="A0A7I8V7B9"/>
<comment type="catalytic activity">
    <reaction evidence="6">
        <text>1D-myo-inositol 1,3,4,5,6-pentakisphosphate + ATP = 1D-myo-inositol hexakisphosphate + ADP + H(+)</text>
        <dbReference type="Rhea" id="RHEA:20313"/>
        <dbReference type="ChEBI" id="CHEBI:15378"/>
        <dbReference type="ChEBI" id="CHEBI:30616"/>
        <dbReference type="ChEBI" id="CHEBI:57733"/>
        <dbReference type="ChEBI" id="CHEBI:58130"/>
        <dbReference type="ChEBI" id="CHEBI:456216"/>
        <dbReference type="EC" id="2.7.1.158"/>
    </reaction>
</comment>
<evidence type="ECO:0000256" key="2">
    <source>
        <dbReference type="ARBA" id="ARBA00022679"/>
    </source>
</evidence>
<sequence>MASSQLRRDSSHDEEWCYRQEGNQRLVVYNRQTKESILDKMNFIKRVIIPLIGDEFVHLGHITEHDEIYLRNLNSSVRKKTISNYCPLDLFSGNKDRMHLALLSLFFTPQNNFRVFLDGRIIWSEEIKELEYLIHSLKKFLKAENGVSNESILTKFFHVLTKTLLWTKTDGKSVEGPPVCRAIQRKPDNYHDDLSITSWGAYDKGYLPEGCVLDGILKLQNVDKVQNVEEIYNIYKSEDKDYNQKIDNYLISSVANDCSIMIALQESNDKADRRIETDFGAYECSISVIDLDKKSSSKINSHFEELQRSLAVYKNITSLNEQNILR</sequence>
<keyword evidence="5 6" id="KW-0067">ATP-binding</keyword>
<protein>
    <recommendedName>
        <fullName evidence="1 6">Inositol-pentakisphosphate 2-kinase</fullName>
        <ecNumber evidence="1 6">2.7.1.158</ecNumber>
    </recommendedName>
</protein>
<keyword evidence="3 6" id="KW-0547">Nucleotide-binding</keyword>
<dbReference type="GO" id="GO:0035299">
    <property type="term" value="F:inositol-1,3,4,5,6-pentakisphosphate 2-kinase activity"/>
    <property type="evidence" value="ECO:0007669"/>
    <property type="project" value="UniProtKB-EC"/>
</dbReference>
<dbReference type="EMBL" id="CAJFCJ010000001">
    <property type="protein sequence ID" value="CAD5111172.1"/>
    <property type="molecule type" value="Genomic_DNA"/>
</dbReference>
<keyword evidence="2 6" id="KW-0808">Transferase</keyword>
<comment type="caution">
    <text evidence="7">The sequence shown here is derived from an EMBL/GenBank/DDBJ whole genome shotgun (WGS) entry which is preliminary data.</text>
</comment>
<proteinExistence type="predicted"/>
<keyword evidence="4 6" id="KW-0418">Kinase</keyword>
<dbReference type="GO" id="GO:0005524">
    <property type="term" value="F:ATP binding"/>
    <property type="evidence" value="ECO:0007669"/>
    <property type="project" value="UniProtKB-KW"/>
</dbReference>
<comment type="function">
    <text evidence="6">Phosphorylates Ins(1,3,4,5,6)P5 at position 2 to form Ins(1,2,3,4,5,6)P6 (InsP6 or phytate).</text>
</comment>
<dbReference type="PANTHER" id="PTHR14456">
    <property type="entry name" value="INOSITOL POLYPHOSPHATE KINASE 1"/>
    <property type="match status" value="1"/>
</dbReference>
<organism evidence="7 8">
    <name type="scientific">Dimorphilus gyrociliatus</name>
    <dbReference type="NCBI Taxonomy" id="2664684"/>
    <lineage>
        <taxon>Eukaryota</taxon>
        <taxon>Metazoa</taxon>
        <taxon>Spiralia</taxon>
        <taxon>Lophotrochozoa</taxon>
        <taxon>Annelida</taxon>
        <taxon>Polychaeta</taxon>
        <taxon>Polychaeta incertae sedis</taxon>
        <taxon>Dinophilidae</taxon>
        <taxon>Dimorphilus</taxon>
    </lineage>
</organism>
<gene>
    <name evidence="7" type="ORF">DGYR_LOCUS496</name>
</gene>
<comment type="domain">
    <text evidence="6">The EXKPK motif is conserved in inositol-pentakisphosphate 2-kinases of both family 1 and 2.</text>
</comment>
<accession>A0A7I8V7B9</accession>
<dbReference type="Pfam" id="PF06090">
    <property type="entry name" value="Ins_P5_2-kin"/>
    <property type="match status" value="1"/>
</dbReference>
<evidence type="ECO:0000256" key="1">
    <source>
        <dbReference type="ARBA" id="ARBA00012023"/>
    </source>
</evidence>
<dbReference type="EC" id="2.7.1.158" evidence="1 6"/>
<evidence type="ECO:0000256" key="5">
    <source>
        <dbReference type="ARBA" id="ARBA00022840"/>
    </source>
</evidence>
<dbReference type="InterPro" id="IPR009286">
    <property type="entry name" value="Ins_P5_2-kin"/>
</dbReference>
<name>A0A7I8V7B9_9ANNE</name>
<evidence type="ECO:0000313" key="8">
    <source>
        <dbReference type="Proteomes" id="UP000549394"/>
    </source>
</evidence>
<dbReference type="Proteomes" id="UP000549394">
    <property type="component" value="Unassembled WGS sequence"/>
</dbReference>
<dbReference type="GO" id="GO:0032958">
    <property type="term" value="P:inositol phosphate biosynthetic process"/>
    <property type="evidence" value="ECO:0007669"/>
    <property type="project" value="TreeGrafter"/>
</dbReference>
<dbReference type="PANTHER" id="PTHR14456:SF2">
    <property type="entry name" value="INOSITOL-PENTAKISPHOSPHATE 2-KINASE"/>
    <property type="match status" value="1"/>
</dbReference>
<keyword evidence="8" id="KW-1185">Reference proteome</keyword>
<evidence type="ECO:0000256" key="3">
    <source>
        <dbReference type="ARBA" id="ARBA00022741"/>
    </source>
</evidence>
<dbReference type="GO" id="GO:0005634">
    <property type="term" value="C:nucleus"/>
    <property type="evidence" value="ECO:0007669"/>
    <property type="project" value="TreeGrafter"/>
</dbReference>
<dbReference type="OrthoDB" id="272370at2759"/>
<evidence type="ECO:0000313" key="7">
    <source>
        <dbReference type="EMBL" id="CAD5111172.1"/>
    </source>
</evidence>
<evidence type="ECO:0000256" key="4">
    <source>
        <dbReference type="ARBA" id="ARBA00022777"/>
    </source>
</evidence>
<reference evidence="7 8" key="1">
    <citation type="submission" date="2020-08" db="EMBL/GenBank/DDBJ databases">
        <authorList>
            <person name="Hejnol A."/>
        </authorList>
    </citation>
    <scope>NUCLEOTIDE SEQUENCE [LARGE SCALE GENOMIC DNA]</scope>
</reference>